<protein>
    <recommendedName>
        <fullName evidence="6">Pyruvate dehydrogenase complex repressor</fullName>
    </recommendedName>
</protein>
<proteinExistence type="predicted"/>
<dbReference type="InterPro" id="IPR008920">
    <property type="entry name" value="TF_FadR/GntR_C"/>
</dbReference>
<evidence type="ECO:0000313" key="9">
    <source>
        <dbReference type="Proteomes" id="UP000278398"/>
    </source>
</evidence>
<comment type="function">
    <text evidence="5">Transcriptional repressor for the pyruvate dehydrogenase complex genes aceEF and lpd.</text>
</comment>
<dbReference type="InterPro" id="IPR011711">
    <property type="entry name" value="GntR_C"/>
</dbReference>
<evidence type="ECO:0000259" key="7">
    <source>
        <dbReference type="PROSITE" id="PS50949"/>
    </source>
</evidence>
<dbReference type="GO" id="GO:0003700">
    <property type="term" value="F:DNA-binding transcription factor activity"/>
    <property type="evidence" value="ECO:0007669"/>
    <property type="project" value="InterPro"/>
</dbReference>
<evidence type="ECO:0000313" key="8">
    <source>
        <dbReference type="EMBL" id="RST85255.1"/>
    </source>
</evidence>
<dbReference type="Proteomes" id="UP000278398">
    <property type="component" value="Unassembled WGS sequence"/>
</dbReference>
<feature type="domain" description="HTH gntR-type" evidence="7">
    <location>
        <begin position="11"/>
        <end position="79"/>
    </location>
</feature>
<dbReference type="RefSeq" id="WP_126701059.1">
    <property type="nucleotide sequence ID" value="NZ_RWKW01000059.1"/>
</dbReference>
<dbReference type="OrthoDB" id="5450856at2"/>
<dbReference type="PANTHER" id="PTHR43537">
    <property type="entry name" value="TRANSCRIPTIONAL REGULATOR, GNTR FAMILY"/>
    <property type="match status" value="1"/>
</dbReference>
<keyword evidence="3" id="KW-0238">DNA-binding</keyword>
<dbReference type="InterPro" id="IPR000524">
    <property type="entry name" value="Tscrpt_reg_HTH_GntR"/>
</dbReference>
<dbReference type="Pfam" id="PF00392">
    <property type="entry name" value="GntR"/>
    <property type="match status" value="1"/>
</dbReference>
<dbReference type="SMART" id="SM00895">
    <property type="entry name" value="FCD"/>
    <property type="match status" value="1"/>
</dbReference>
<reference evidence="8 9" key="1">
    <citation type="submission" date="2018-12" db="EMBL/GenBank/DDBJ databases">
        <title>Mesorhizobium carbonis sp. nov., isolated from coal mine water.</title>
        <authorList>
            <person name="Xin W."/>
            <person name="Xu Z."/>
            <person name="Xiang F."/>
            <person name="Zhang J."/>
            <person name="Xi L."/>
            <person name="Liu J."/>
        </authorList>
    </citation>
    <scope>NUCLEOTIDE SEQUENCE [LARGE SCALE GENOMIC DNA]</scope>
    <source>
        <strain evidence="8 9">B2.3</strain>
    </source>
</reference>
<organism evidence="8 9">
    <name type="scientific">Aquibium carbonis</name>
    <dbReference type="NCBI Taxonomy" id="2495581"/>
    <lineage>
        <taxon>Bacteria</taxon>
        <taxon>Pseudomonadati</taxon>
        <taxon>Pseudomonadota</taxon>
        <taxon>Alphaproteobacteria</taxon>
        <taxon>Hyphomicrobiales</taxon>
        <taxon>Phyllobacteriaceae</taxon>
        <taxon>Aquibium</taxon>
    </lineage>
</organism>
<gene>
    <name evidence="8" type="ORF">EJC49_16615</name>
</gene>
<accession>A0A429YUV7</accession>
<sequence length="267" mass="29875">MDEIFTRIEHARTSDEVVHQIEGLILEGVFRAGDRLPGERDLSRRFDVSRPILRDALKALEAKGLLVSRHGGGTHVADIIGEVFTKPVRDLVATHKKAARDFLEYRRELESVAADYAARRATDDDRTMIAGIVVRMKEAHADRDFEEEVALDVELHSAIGECAHNVILLHTLRSCYRLLADDVFVNRTLIYGLPGARDDLLAQHQAIAEAVLTGDPAGARTAVRAHIDYVERAKEEAERSEAWQKISRLRLMQRTGIETKKSAGSTH</sequence>
<dbReference type="AlphaFoldDB" id="A0A429YUV7"/>
<dbReference type="EMBL" id="RWKW01000059">
    <property type="protein sequence ID" value="RST85255.1"/>
    <property type="molecule type" value="Genomic_DNA"/>
</dbReference>
<evidence type="ECO:0000256" key="6">
    <source>
        <dbReference type="ARBA" id="ARBA00039592"/>
    </source>
</evidence>
<dbReference type="PRINTS" id="PR00035">
    <property type="entry name" value="HTHGNTR"/>
</dbReference>
<dbReference type="PANTHER" id="PTHR43537:SF34">
    <property type="entry name" value="PYRUVATE DEHYDROGENASE COMPLEX REPRESSOR"/>
    <property type="match status" value="1"/>
</dbReference>
<dbReference type="Gene3D" id="1.20.120.530">
    <property type="entry name" value="GntR ligand-binding domain-like"/>
    <property type="match status" value="1"/>
</dbReference>
<keyword evidence="4" id="KW-0804">Transcription</keyword>
<dbReference type="CDD" id="cd07377">
    <property type="entry name" value="WHTH_GntR"/>
    <property type="match status" value="1"/>
</dbReference>
<evidence type="ECO:0000256" key="4">
    <source>
        <dbReference type="ARBA" id="ARBA00023163"/>
    </source>
</evidence>
<dbReference type="GO" id="GO:0003677">
    <property type="term" value="F:DNA binding"/>
    <property type="evidence" value="ECO:0007669"/>
    <property type="project" value="UniProtKB-KW"/>
</dbReference>
<keyword evidence="2" id="KW-0805">Transcription regulation</keyword>
<keyword evidence="1" id="KW-0678">Repressor</keyword>
<dbReference type="Pfam" id="PF07729">
    <property type="entry name" value="FCD"/>
    <property type="match status" value="1"/>
</dbReference>
<dbReference type="SUPFAM" id="SSF48008">
    <property type="entry name" value="GntR ligand-binding domain-like"/>
    <property type="match status" value="1"/>
</dbReference>
<comment type="caution">
    <text evidence="8">The sequence shown here is derived from an EMBL/GenBank/DDBJ whole genome shotgun (WGS) entry which is preliminary data.</text>
</comment>
<name>A0A429YUV7_9HYPH</name>
<dbReference type="SUPFAM" id="SSF46785">
    <property type="entry name" value="Winged helix' DNA-binding domain"/>
    <property type="match status" value="1"/>
</dbReference>
<dbReference type="InterPro" id="IPR036388">
    <property type="entry name" value="WH-like_DNA-bd_sf"/>
</dbReference>
<evidence type="ECO:0000256" key="3">
    <source>
        <dbReference type="ARBA" id="ARBA00023125"/>
    </source>
</evidence>
<evidence type="ECO:0000256" key="5">
    <source>
        <dbReference type="ARBA" id="ARBA00037357"/>
    </source>
</evidence>
<evidence type="ECO:0000256" key="1">
    <source>
        <dbReference type="ARBA" id="ARBA00022491"/>
    </source>
</evidence>
<dbReference type="SMART" id="SM00345">
    <property type="entry name" value="HTH_GNTR"/>
    <property type="match status" value="1"/>
</dbReference>
<keyword evidence="9" id="KW-1185">Reference proteome</keyword>
<dbReference type="PROSITE" id="PS50949">
    <property type="entry name" value="HTH_GNTR"/>
    <property type="match status" value="1"/>
</dbReference>
<dbReference type="Gene3D" id="1.10.10.10">
    <property type="entry name" value="Winged helix-like DNA-binding domain superfamily/Winged helix DNA-binding domain"/>
    <property type="match status" value="1"/>
</dbReference>
<dbReference type="InterPro" id="IPR036390">
    <property type="entry name" value="WH_DNA-bd_sf"/>
</dbReference>
<evidence type="ECO:0000256" key="2">
    <source>
        <dbReference type="ARBA" id="ARBA00023015"/>
    </source>
</evidence>